<proteinExistence type="predicted"/>
<dbReference type="GO" id="GO:0004364">
    <property type="term" value="F:glutathione transferase activity"/>
    <property type="evidence" value="ECO:0007669"/>
    <property type="project" value="TreeGrafter"/>
</dbReference>
<dbReference type="Gene3D" id="3.40.30.10">
    <property type="entry name" value="Glutaredoxin"/>
    <property type="match status" value="1"/>
</dbReference>
<gene>
    <name evidence="3" type="ORF">H6G03_11770</name>
</gene>
<comment type="caution">
    <text evidence="3">The sequence shown here is derived from an EMBL/GenBank/DDBJ whole genome shotgun (WGS) entry which is preliminary data.</text>
</comment>
<dbReference type="GO" id="GO:0016034">
    <property type="term" value="F:maleylacetoacetate isomerase activity"/>
    <property type="evidence" value="ECO:0007669"/>
    <property type="project" value="TreeGrafter"/>
</dbReference>
<evidence type="ECO:0000313" key="3">
    <source>
        <dbReference type="EMBL" id="MBD2181776.1"/>
    </source>
</evidence>
<dbReference type="Proteomes" id="UP000641646">
    <property type="component" value="Unassembled WGS sequence"/>
</dbReference>
<evidence type="ECO:0000259" key="1">
    <source>
        <dbReference type="PROSITE" id="PS50404"/>
    </source>
</evidence>
<dbReference type="InterPro" id="IPR036249">
    <property type="entry name" value="Thioredoxin-like_sf"/>
</dbReference>
<evidence type="ECO:0000259" key="2">
    <source>
        <dbReference type="PROSITE" id="PS50405"/>
    </source>
</evidence>
<name>A0A926ZIH4_9CYAN</name>
<dbReference type="InterPro" id="IPR036282">
    <property type="entry name" value="Glutathione-S-Trfase_C_sf"/>
</dbReference>
<evidence type="ECO:0000313" key="4">
    <source>
        <dbReference type="Proteomes" id="UP000641646"/>
    </source>
</evidence>
<dbReference type="PANTHER" id="PTHR42673:SF4">
    <property type="entry name" value="MALEYLACETOACETATE ISOMERASE"/>
    <property type="match status" value="1"/>
</dbReference>
<dbReference type="PANTHER" id="PTHR42673">
    <property type="entry name" value="MALEYLACETOACETATE ISOMERASE"/>
    <property type="match status" value="1"/>
</dbReference>
<keyword evidence="4" id="KW-1185">Reference proteome</keyword>
<dbReference type="InterPro" id="IPR004045">
    <property type="entry name" value="Glutathione_S-Trfase_N"/>
</dbReference>
<reference evidence="3" key="2">
    <citation type="submission" date="2020-08" db="EMBL/GenBank/DDBJ databases">
        <authorList>
            <person name="Chen M."/>
            <person name="Teng W."/>
            <person name="Zhao L."/>
            <person name="Hu C."/>
            <person name="Zhou Y."/>
            <person name="Han B."/>
            <person name="Song L."/>
            <person name="Shu W."/>
        </authorList>
    </citation>
    <scope>NUCLEOTIDE SEQUENCE</scope>
    <source>
        <strain evidence="3">FACHB-1375</strain>
    </source>
</reference>
<organism evidence="3 4">
    <name type="scientific">Aerosakkonema funiforme FACHB-1375</name>
    <dbReference type="NCBI Taxonomy" id="2949571"/>
    <lineage>
        <taxon>Bacteria</taxon>
        <taxon>Bacillati</taxon>
        <taxon>Cyanobacteriota</taxon>
        <taxon>Cyanophyceae</taxon>
        <taxon>Oscillatoriophycideae</taxon>
        <taxon>Aerosakkonematales</taxon>
        <taxon>Aerosakkonemataceae</taxon>
        <taxon>Aerosakkonema</taxon>
    </lineage>
</organism>
<sequence length="256" mass="29333">MQDRSPEQLPRLITTSISHYCEKVRWALERLNIPYIEERHAPLFHRLATARNEGRSVPMLVTEAGTFSDSSDILQYIDGMSPVSAKLYPADPKLRQEVEKLEDWFDRQLGPSTGVWFYFYLLDRDKLILRLFCEGVEAIEAELFPVVFPCIREAMERAMEITPESAAESLDRINSIFETVNELLADGRKYLVGDSFSACDLTWACLTGLVLMPTEYGTKLPQLSEIPTEMAQTIEHFRATPAGSFALRLFREERDK</sequence>
<dbReference type="Pfam" id="PF13417">
    <property type="entry name" value="GST_N_3"/>
    <property type="match status" value="1"/>
</dbReference>
<dbReference type="AlphaFoldDB" id="A0A926ZIH4"/>
<dbReference type="InterPro" id="IPR004046">
    <property type="entry name" value="GST_C"/>
</dbReference>
<dbReference type="Pfam" id="PF00043">
    <property type="entry name" value="GST_C"/>
    <property type="match status" value="1"/>
</dbReference>
<dbReference type="CDD" id="cd00570">
    <property type="entry name" value="GST_N_family"/>
    <property type="match status" value="1"/>
</dbReference>
<dbReference type="GO" id="GO:0006749">
    <property type="term" value="P:glutathione metabolic process"/>
    <property type="evidence" value="ECO:0007669"/>
    <property type="project" value="TreeGrafter"/>
</dbReference>
<reference evidence="3" key="1">
    <citation type="journal article" date="2015" name="ISME J.">
        <title>Draft Genome Sequence of Streptomyces incarnatus NRRL8089, which Produces the Nucleoside Antibiotic Sinefungin.</title>
        <authorList>
            <person name="Oshima K."/>
            <person name="Hattori M."/>
            <person name="Shimizu H."/>
            <person name="Fukuda K."/>
            <person name="Nemoto M."/>
            <person name="Inagaki K."/>
            <person name="Tamura T."/>
        </authorList>
    </citation>
    <scope>NUCLEOTIDE SEQUENCE</scope>
    <source>
        <strain evidence="3">FACHB-1375</strain>
    </source>
</reference>
<dbReference type="Gene3D" id="1.20.1050.10">
    <property type="match status" value="2"/>
</dbReference>
<feature type="domain" description="GST N-terminal" evidence="1">
    <location>
        <begin position="8"/>
        <end position="85"/>
    </location>
</feature>
<dbReference type="RefSeq" id="WP_190464589.1">
    <property type="nucleotide sequence ID" value="NZ_JACJPW010000026.1"/>
</dbReference>
<dbReference type="EMBL" id="JACJPW010000026">
    <property type="protein sequence ID" value="MBD2181776.1"/>
    <property type="molecule type" value="Genomic_DNA"/>
</dbReference>
<dbReference type="SUPFAM" id="SSF52833">
    <property type="entry name" value="Thioredoxin-like"/>
    <property type="match status" value="1"/>
</dbReference>
<dbReference type="GO" id="GO:0006559">
    <property type="term" value="P:L-phenylalanine catabolic process"/>
    <property type="evidence" value="ECO:0007669"/>
    <property type="project" value="TreeGrafter"/>
</dbReference>
<protein>
    <submittedName>
        <fullName evidence="3">Glutathione S-transferase family protein</fullName>
    </submittedName>
</protein>
<dbReference type="PROSITE" id="PS50404">
    <property type="entry name" value="GST_NTER"/>
    <property type="match status" value="1"/>
</dbReference>
<dbReference type="SUPFAM" id="SSF47616">
    <property type="entry name" value="GST C-terminal domain-like"/>
    <property type="match status" value="1"/>
</dbReference>
<feature type="domain" description="GST C-terminal" evidence="2">
    <location>
        <begin position="91"/>
        <end position="256"/>
    </location>
</feature>
<accession>A0A926ZIH4</accession>
<dbReference type="InterPro" id="IPR010987">
    <property type="entry name" value="Glutathione-S-Trfase_C-like"/>
</dbReference>
<dbReference type="PROSITE" id="PS50405">
    <property type="entry name" value="GST_CTER"/>
    <property type="match status" value="1"/>
</dbReference>